<reference evidence="2 3" key="1">
    <citation type="submission" date="2020-07" db="EMBL/GenBank/DDBJ databases">
        <title>Sequencing the genomes of 1000 actinobacteria strains.</title>
        <authorList>
            <person name="Klenk H.-P."/>
        </authorList>
    </citation>
    <scope>NUCLEOTIDE SEQUENCE [LARGE SCALE GENOMIC DNA]</scope>
    <source>
        <strain evidence="2 3">DSM 103833</strain>
    </source>
</reference>
<dbReference type="RefSeq" id="WP_179669519.1">
    <property type="nucleotide sequence ID" value="NZ_JACCFP010000001.1"/>
</dbReference>
<keyword evidence="1" id="KW-0732">Signal</keyword>
<organism evidence="2 3">
    <name type="scientific">Nocardioides thalensis</name>
    <dbReference type="NCBI Taxonomy" id="1914755"/>
    <lineage>
        <taxon>Bacteria</taxon>
        <taxon>Bacillati</taxon>
        <taxon>Actinomycetota</taxon>
        <taxon>Actinomycetes</taxon>
        <taxon>Propionibacteriales</taxon>
        <taxon>Nocardioidaceae</taxon>
        <taxon>Nocardioides</taxon>
    </lineage>
</organism>
<feature type="signal peptide" evidence="1">
    <location>
        <begin position="1"/>
        <end position="37"/>
    </location>
</feature>
<keyword evidence="3" id="KW-1185">Reference proteome</keyword>
<dbReference type="Proteomes" id="UP000530424">
    <property type="component" value="Unassembled WGS sequence"/>
</dbReference>
<proteinExistence type="predicted"/>
<comment type="caution">
    <text evidence="2">The sequence shown here is derived from an EMBL/GenBank/DDBJ whole genome shotgun (WGS) entry which is preliminary data.</text>
</comment>
<evidence type="ECO:0000313" key="2">
    <source>
        <dbReference type="EMBL" id="NYJ03252.1"/>
    </source>
</evidence>
<protein>
    <submittedName>
        <fullName evidence="2">Putative RmlC-like cupin family protein</fullName>
    </submittedName>
</protein>
<dbReference type="AlphaFoldDB" id="A0A853C9D0"/>
<evidence type="ECO:0000256" key="1">
    <source>
        <dbReference type="SAM" id="SignalP"/>
    </source>
</evidence>
<evidence type="ECO:0000313" key="3">
    <source>
        <dbReference type="Proteomes" id="UP000530424"/>
    </source>
</evidence>
<name>A0A853C9D0_9ACTN</name>
<sequence length="219" mass="22363">MNTNTNANKKSRTFYANTASTAAIVLALAGTGGVAYAAGLAKDSVGAPQIKTGAVKTKELAKNAVKGAKVKNGTLSAADLNGAANEKFTAGPTAYFDHLEFHDLSSGDPDTTIFEVTVPAGSYAVSASGTIQNNGGDVNDFTCSITQPVGDEYTNTIATSEVRVANGGDHGTIALDGVALDSEGGNTITMSCEGQIDPYTAKLLDPRIVLVELGEAVEK</sequence>
<dbReference type="EMBL" id="JACCFP010000001">
    <property type="protein sequence ID" value="NYJ03252.1"/>
    <property type="molecule type" value="Genomic_DNA"/>
</dbReference>
<accession>A0A853C9D0</accession>
<gene>
    <name evidence="2" type="ORF">HNR19_003950</name>
</gene>
<feature type="chain" id="PRO_5032424765" evidence="1">
    <location>
        <begin position="38"/>
        <end position="219"/>
    </location>
</feature>